<dbReference type="EMBL" id="FNQO01000002">
    <property type="protein sequence ID" value="SEA12666.1"/>
    <property type="molecule type" value="Genomic_DNA"/>
</dbReference>
<gene>
    <name evidence="2" type="ORF">SAMN05216562_1859</name>
</gene>
<name>A0A1H3YM94_9GAMM</name>
<keyword evidence="3" id="KW-1185">Reference proteome</keyword>
<evidence type="ECO:0000313" key="2">
    <source>
        <dbReference type="EMBL" id="SEA12666.1"/>
    </source>
</evidence>
<dbReference type="Proteomes" id="UP000198658">
    <property type="component" value="Unassembled WGS sequence"/>
</dbReference>
<feature type="transmembrane region" description="Helical" evidence="1">
    <location>
        <begin position="32"/>
        <end position="50"/>
    </location>
</feature>
<accession>A0A1H3YM94</accession>
<keyword evidence="1" id="KW-1133">Transmembrane helix</keyword>
<protein>
    <submittedName>
        <fullName evidence="2">Uncharacterized protein</fullName>
    </submittedName>
</protein>
<proteinExistence type="predicted"/>
<dbReference type="AlphaFoldDB" id="A0A1H3YM94"/>
<keyword evidence="1" id="KW-0472">Membrane</keyword>
<reference evidence="3" key="1">
    <citation type="submission" date="2016-10" db="EMBL/GenBank/DDBJ databases">
        <authorList>
            <person name="Varghese N."/>
            <person name="Submissions S."/>
        </authorList>
    </citation>
    <scope>NUCLEOTIDE SEQUENCE [LARGE SCALE GENOMIC DNA]</scope>
    <source>
        <strain evidence="3">CGMCC 1.10657</strain>
    </source>
</reference>
<keyword evidence="1" id="KW-0812">Transmembrane</keyword>
<sequence length="66" mass="7412">MLIPCVSLLVLLLIVPLRLIFLYVFDGHPGNSSVAVVMSVLMIGQLYDYVGGRLYDRSGRLKQQPY</sequence>
<organism evidence="2 3">
    <name type="scientific">Microbulbifer marinus</name>
    <dbReference type="NCBI Taxonomy" id="658218"/>
    <lineage>
        <taxon>Bacteria</taxon>
        <taxon>Pseudomonadati</taxon>
        <taxon>Pseudomonadota</taxon>
        <taxon>Gammaproteobacteria</taxon>
        <taxon>Cellvibrionales</taxon>
        <taxon>Microbulbiferaceae</taxon>
        <taxon>Microbulbifer</taxon>
    </lineage>
</organism>
<evidence type="ECO:0000256" key="1">
    <source>
        <dbReference type="SAM" id="Phobius"/>
    </source>
</evidence>
<evidence type="ECO:0000313" key="3">
    <source>
        <dbReference type="Proteomes" id="UP000198658"/>
    </source>
</evidence>